<accession>A0A169NZX7</accession>
<protein>
    <recommendedName>
        <fullName evidence="4">HEXXH motif domain-containing protein</fullName>
    </recommendedName>
</protein>
<dbReference type="NCBIfam" id="TIGR04267">
    <property type="entry name" value="mod_HExxH"/>
    <property type="match status" value="1"/>
</dbReference>
<evidence type="ECO:0008006" key="4">
    <source>
        <dbReference type="Google" id="ProtNLM"/>
    </source>
</evidence>
<dbReference type="InterPro" id="IPR026337">
    <property type="entry name" value="AKG_HExxH"/>
</dbReference>
<gene>
    <name evidence="2" type="ORF">SLA_5116</name>
</gene>
<evidence type="ECO:0000313" key="2">
    <source>
        <dbReference type="EMBL" id="BAU85998.1"/>
    </source>
</evidence>
<organism evidence="2 3">
    <name type="scientific">Streptomyces laurentii</name>
    <dbReference type="NCBI Taxonomy" id="39478"/>
    <lineage>
        <taxon>Bacteria</taxon>
        <taxon>Bacillati</taxon>
        <taxon>Actinomycetota</taxon>
        <taxon>Actinomycetes</taxon>
        <taxon>Kitasatosporales</taxon>
        <taxon>Streptomycetaceae</taxon>
        <taxon>Streptomyces</taxon>
    </lineage>
</organism>
<evidence type="ECO:0000256" key="1">
    <source>
        <dbReference type="SAM" id="MobiDB-lite"/>
    </source>
</evidence>
<dbReference type="AlphaFoldDB" id="A0A169NZX7"/>
<feature type="compositionally biased region" description="Polar residues" evidence="1">
    <location>
        <begin position="1"/>
        <end position="12"/>
    </location>
</feature>
<feature type="region of interest" description="Disordered" evidence="1">
    <location>
        <begin position="1"/>
        <end position="22"/>
    </location>
</feature>
<keyword evidence="3" id="KW-1185">Reference proteome</keyword>
<sequence length="448" mass="48083">MTSAPLSDTTLTRLARTRPDPAGTPYLGAALRARRRLLLKALRLRVDRGRDGPRPEPYARFDTSWALLERAERDHPGAVRALVDYPTTGTWLAAVLSAPEGPDFEALLAHWDTLAVAAALRARCPFDREIATPGGVLALTGAGRLRTGAERTRIHYDGGRTVRIGPAGAPLRRAFPYVLLVTAGPAPARLRGTGPQWSPLRALPGGRAVLDDLDPYRVPPDGTGLAGHRAAGHSADAYPAWAARWQEARALLARTDPDRAREITRAVRLLVPVTPGTPAPATARAQAPGSVPGSVPARHFGATLAAAPGAVLTTLPASPRELVETLVHEVHHGKLAALHALAPLYRPGGRAVYRVGWRADERPVSGVYQGAYAHLALTDLWRRAAEGDGLPAGWRTLAGQQFERFHDQVGEALGILLQSDQLTDSGREFAERMRTHHVSLGATRGARR</sequence>
<dbReference type="EMBL" id="AP017424">
    <property type="protein sequence ID" value="BAU85998.1"/>
    <property type="molecule type" value="Genomic_DNA"/>
</dbReference>
<dbReference type="KEGG" id="slau:SLA_5116"/>
<proteinExistence type="predicted"/>
<reference evidence="2 3" key="1">
    <citation type="journal article" date="2016" name="Genome Announc.">
        <title>Complete Genome Sequence of Thiostrepton-Producing Streptomyces laurentii ATCC 31255.</title>
        <authorList>
            <person name="Doi K."/>
            <person name="Fujino Y."/>
            <person name="Nagayoshi Y."/>
            <person name="Ohshima T."/>
            <person name="Ogata S."/>
        </authorList>
    </citation>
    <scope>NUCLEOTIDE SEQUENCE [LARGE SCALE GENOMIC DNA]</scope>
    <source>
        <strain evidence="2 3">ATCC 31255</strain>
    </source>
</reference>
<name>A0A169NZX7_STRLU</name>
<dbReference type="Proteomes" id="UP000217676">
    <property type="component" value="Chromosome"/>
</dbReference>
<evidence type="ECO:0000313" key="3">
    <source>
        <dbReference type="Proteomes" id="UP000217676"/>
    </source>
</evidence>